<keyword evidence="1" id="KW-0040">ANK repeat</keyword>
<evidence type="ECO:0000259" key="4">
    <source>
        <dbReference type="PROSITE" id="PS50822"/>
    </source>
</evidence>
<dbReference type="InterPro" id="IPR012337">
    <property type="entry name" value="RNaseH-like_sf"/>
</dbReference>
<dbReference type="Pfam" id="PF08699">
    <property type="entry name" value="ArgoL1"/>
    <property type="match status" value="1"/>
</dbReference>
<dbReference type="Pfam" id="PF13637">
    <property type="entry name" value="Ank_4"/>
    <property type="match status" value="1"/>
</dbReference>
<dbReference type="Gene3D" id="1.25.40.20">
    <property type="entry name" value="Ankyrin repeat-containing domain"/>
    <property type="match status" value="2"/>
</dbReference>
<feature type="repeat" description="ANK" evidence="1">
    <location>
        <begin position="169"/>
        <end position="201"/>
    </location>
</feature>
<protein>
    <submittedName>
        <fullName evidence="5">Protein argonaute-2</fullName>
    </submittedName>
</protein>
<dbReference type="Pfam" id="PF16487">
    <property type="entry name" value="ArgoMid"/>
    <property type="match status" value="1"/>
</dbReference>
<dbReference type="SUPFAM" id="SSF53098">
    <property type="entry name" value="Ribonuclease H-like"/>
    <property type="match status" value="1"/>
</dbReference>
<dbReference type="GO" id="GO:0003723">
    <property type="term" value="F:RNA binding"/>
    <property type="evidence" value="ECO:0007669"/>
    <property type="project" value="InterPro"/>
</dbReference>
<dbReference type="Pfam" id="PF02170">
    <property type="entry name" value="PAZ"/>
    <property type="match status" value="1"/>
</dbReference>
<dbReference type="CDD" id="cd02846">
    <property type="entry name" value="PAZ_argonaute_like"/>
    <property type="match status" value="1"/>
</dbReference>
<dbReference type="PROSITE" id="PS50822">
    <property type="entry name" value="PIWI"/>
    <property type="match status" value="1"/>
</dbReference>
<comment type="caution">
    <text evidence="5">The sequence shown here is derived from an EMBL/GenBank/DDBJ whole genome shotgun (WGS) entry which is preliminary data.</text>
</comment>
<dbReference type="SMART" id="SM01163">
    <property type="entry name" value="DUF1785"/>
    <property type="match status" value="1"/>
</dbReference>
<dbReference type="OrthoDB" id="10252740at2759"/>
<proteinExistence type="inferred from homology"/>
<sequence length="1079" mass="119709">MGKDKSTVTESMFVAAKNGNITRLEKFLSLGRDVNSRNDNGVTPLRIAVLYGQSETVRYLLENGADPFVKGSYSRNLLHVASYGGQVAIIDEMIKQGLDVNSKDGNGDTPLILAAAYGREKAVKYLLQGGADPSIKGCYGRTALHAGNDVAIIEILLSSGVHIDTKDADGNTPLIMAAANANVDAVNYLLTKGADQDVKGRLGRNTLHAAAQGGDVVIVETMLSRGLHINSKDSLGDTPLIIASACGKLEAVCLLLVKGAKPLITGQFGATAADASSPKYIFGATPSSAAVEYVTKKPCSSLGSEEHTTGQILRNSGMQPPKRPDYGTKGRLIALRANFLCLNTSPELSDLYHYDVEITPDKCPKEIKRDIVNEAIKKYKNTVFQGHHPAFDGERNLYSRIELPVRVKLNVQLPGGDGGRDRHLEVRIQFAGSVSLLELNNFLSGKQDVKRPHGTVQALNTVVRQMPSLSNTSVGKLLFPIGGQGRFLGEGCERKFGFTLSVRPSGWKAMLVNIDVSAKGFYKELAVVPDFLYDTLGLKLNNLKDCKYEVDRGKLEKVICGLRIQTTHAASIKRKYRVWGVSAKSAERMQFDVTDEGTGRTYKTTVAEYFKDRHKVTLRYPHLPCLRVGQKKGTYLPLEVCTVIPCERKHLSEQQITNMIRSTARPAPEQQRDIQHWAQEMTRESNEYLRNEFQTSLNSEMVKVEGHVLPAPRINLGPQDLPLVPRDGSWDMRNKSLHDGARIDQWALACFDRGCREEQLRNFSGQMANVSSRQGLRMSEQPVVVAYGRGIRDVESLFSKWVVDFPGLQLIMAVLPERDKQIYPELKRVGDNVIGIPTQGVQSKNVYSCKPHLCANLALKINSKLGGINHVIAAVVASMDANATKYYARVRAQNHRNGKAAQEIINDLAAMVRELLIEFYKANRKLKPSKIIFYRDGVSEGKFDQVLVHEVRAVQQACMDLEKAYRPRITFVVVQKRHHTRLYCENQRDEVGKARNVPPGTTVDSGITHPYEFDFYLCSHNGIQGTSRPKHYHVLYDDNSFTADALQQLTYQLCHFVDLENTTKAIEVNAKMKGAMYFT</sequence>
<dbReference type="PROSITE" id="PS50088">
    <property type="entry name" value="ANK_REPEAT"/>
    <property type="match status" value="5"/>
</dbReference>
<dbReference type="EMBL" id="LSMT01001199">
    <property type="protein sequence ID" value="PFX12762.1"/>
    <property type="molecule type" value="Genomic_DNA"/>
</dbReference>
<evidence type="ECO:0000313" key="6">
    <source>
        <dbReference type="Proteomes" id="UP000225706"/>
    </source>
</evidence>
<evidence type="ECO:0000256" key="2">
    <source>
        <dbReference type="RuleBase" id="RU361178"/>
    </source>
</evidence>
<evidence type="ECO:0000313" key="5">
    <source>
        <dbReference type="EMBL" id="PFX12762.1"/>
    </source>
</evidence>
<gene>
    <name evidence="5" type="primary">Ago2</name>
    <name evidence="5" type="ORF">AWC38_SpisGene23228</name>
</gene>
<evidence type="ECO:0000259" key="3">
    <source>
        <dbReference type="PROSITE" id="PS50821"/>
    </source>
</evidence>
<dbReference type="Gene3D" id="3.40.50.2300">
    <property type="match status" value="1"/>
</dbReference>
<dbReference type="Pfam" id="PF12796">
    <property type="entry name" value="Ank_2"/>
    <property type="match status" value="2"/>
</dbReference>
<dbReference type="Gene3D" id="3.30.420.10">
    <property type="entry name" value="Ribonuclease H-like superfamily/Ribonuclease H"/>
    <property type="match status" value="1"/>
</dbReference>
<dbReference type="PROSITE" id="PS50821">
    <property type="entry name" value="PAZ"/>
    <property type="match status" value="1"/>
</dbReference>
<dbReference type="SUPFAM" id="SSF101690">
    <property type="entry name" value="PAZ domain"/>
    <property type="match status" value="1"/>
</dbReference>
<dbReference type="InterPro" id="IPR045246">
    <property type="entry name" value="Piwi_ago-like"/>
</dbReference>
<dbReference type="SUPFAM" id="SSF48403">
    <property type="entry name" value="Ankyrin repeat"/>
    <property type="match status" value="1"/>
</dbReference>
<dbReference type="Pfam" id="PF16486">
    <property type="entry name" value="ArgoN"/>
    <property type="match status" value="1"/>
</dbReference>
<dbReference type="SMART" id="SM00949">
    <property type="entry name" value="PAZ"/>
    <property type="match status" value="1"/>
</dbReference>
<accession>A0A2B4R957</accession>
<dbReference type="InterPro" id="IPR003165">
    <property type="entry name" value="Piwi"/>
</dbReference>
<feature type="repeat" description="ANK" evidence="1">
    <location>
        <begin position="106"/>
        <end position="138"/>
    </location>
</feature>
<name>A0A2B4R957_STYPI</name>
<dbReference type="PANTHER" id="PTHR22891">
    <property type="entry name" value="EUKARYOTIC TRANSLATION INITIATION FACTOR 2C"/>
    <property type="match status" value="1"/>
</dbReference>
<dbReference type="InterPro" id="IPR032473">
    <property type="entry name" value="Argonaute_Mid_dom"/>
</dbReference>
<dbReference type="InterPro" id="IPR036085">
    <property type="entry name" value="PAZ_dom_sf"/>
</dbReference>
<evidence type="ECO:0000256" key="1">
    <source>
        <dbReference type="PROSITE-ProRule" id="PRU00023"/>
    </source>
</evidence>
<feature type="repeat" description="ANK" evidence="1">
    <location>
        <begin position="40"/>
        <end position="72"/>
    </location>
</feature>
<dbReference type="Pfam" id="PF02171">
    <property type="entry name" value="Piwi"/>
    <property type="match status" value="1"/>
</dbReference>
<dbReference type="InterPro" id="IPR014811">
    <property type="entry name" value="ArgoL1"/>
</dbReference>
<feature type="repeat" description="ANK" evidence="1">
    <location>
        <begin position="202"/>
        <end position="234"/>
    </location>
</feature>
<keyword evidence="6" id="KW-1185">Reference proteome</keyword>
<dbReference type="InterPro" id="IPR003100">
    <property type="entry name" value="PAZ_dom"/>
</dbReference>
<dbReference type="InterPro" id="IPR032474">
    <property type="entry name" value="Argonaute_N"/>
</dbReference>
<dbReference type="PROSITE" id="PS50297">
    <property type="entry name" value="ANK_REP_REGION"/>
    <property type="match status" value="5"/>
</dbReference>
<dbReference type="InterPro" id="IPR036770">
    <property type="entry name" value="Ankyrin_rpt-contain_sf"/>
</dbReference>
<dbReference type="InterPro" id="IPR002110">
    <property type="entry name" value="Ankyrin_rpt"/>
</dbReference>
<comment type="similarity">
    <text evidence="2">Belongs to the argonaute family.</text>
</comment>
<feature type="domain" description="Piwi" evidence="4">
    <location>
        <begin position="866"/>
        <end position="1055"/>
    </location>
</feature>
<dbReference type="Gene3D" id="2.170.260.10">
    <property type="entry name" value="paz domain"/>
    <property type="match status" value="1"/>
</dbReference>
<feature type="repeat" description="ANK" evidence="1">
    <location>
        <begin position="73"/>
        <end position="105"/>
    </location>
</feature>
<feature type="domain" description="PAZ" evidence="3">
    <location>
        <begin position="535"/>
        <end position="645"/>
    </location>
</feature>
<dbReference type="CDD" id="cd04657">
    <property type="entry name" value="Piwi_ago-like"/>
    <property type="match status" value="1"/>
</dbReference>
<dbReference type="SMART" id="SM00248">
    <property type="entry name" value="ANK"/>
    <property type="match status" value="8"/>
</dbReference>
<dbReference type="SMART" id="SM00950">
    <property type="entry name" value="Piwi"/>
    <property type="match status" value="1"/>
</dbReference>
<dbReference type="Proteomes" id="UP000225706">
    <property type="component" value="Unassembled WGS sequence"/>
</dbReference>
<dbReference type="InterPro" id="IPR036397">
    <property type="entry name" value="RNaseH_sf"/>
</dbReference>
<reference evidence="6" key="1">
    <citation type="journal article" date="2017" name="bioRxiv">
        <title>Comparative analysis of the genomes of Stylophora pistillata and Acropora digitifera provides evidence for extensive differences between species of corals.</title>
        <authorList>
            <person name="Voolstra C.R."/>
            <person name="Li Y."/>
            <person name="Liew Y.J."/>
            <person name="Baumgarten S."/>
            <person name="Zoccola D."/>
            <person name="Flot J.-F."/>
            <person name="Tambutte S."/>
            <person name="Allemand D."/>
            <person name="Aranda M."/>
        </authorList>
    </citation>
    <scope>NUCLEOTIDE SEQUENCE [LARGE SCALE GENOMIC DNA]</scope>
</reference>
<organism evidence="5 6">
    <name type="scientific">Stylophora pistillata</name>
    <name type="common">Smooth cauliflower coral</name>
    <dbReference type="NCBI Taxonomy" id="50429"/>
    <lineage>
        <taxon>Eukaryota</taxon>
        <taxon>Metazoa</taxon>
        <taxon>Cnidaria</taxon>
        <taxon>Anthozoa</taxon>
        <taxon>Hexacorallia</taxon>
        <taxon>Scleractinia</taxon>
        <taxon>Astrocoeniina</taxon>
        <taxon>Pocilloporidae</taxon>
        <taxon>Stylophora</taxon>
    </lineage>
</organism>
<dbReference type="AlphaFoldDB" id="A0A2B4R957"/>
<dbReference type="STRING" id="50429.A0A2B4R957"/>